<evidence type="ECO:0000313" key="2">
    <source>
        <dbReference type="EMBL" id="AXH74505.1"/>
    </source>
</evidence>
<dbReference type="RefSeq" id="YP_010097663.1">
    <property type="nucleotide sequence ID" value="NC_055760.1"/>
</dbReference>
<accession>A0A345MT05</accession>
<keyword evidence="3" id="KW-1185">Reference proteome</keyword>
<dbReference type="EMBL" id="MH616963">
    <property type="protein sequence ID" value="AXH74505.1"/>
    <property type="molecule type" value="Genomic_DNA"/>
</dbReference>
<name>A0A345MT05_9CAUD</name>
<feature type="compositionally biased region" description="Basic and acidic residues" evidence="1">
    <location>
        <begin position="756"/>
        <end position="768"/>
    </location>
</feature>
<feature type="region of interest" description="Disordered" evidence="1">
    <location>
        <begin position="121"/>
        <end position="140"/>
    </location>
</feature>
<reference evidence="2 3" key="1">
    <citation type="submission" date="2018-07" db="EMBL/GenBank/DDBJ databases">
        <title>Uncovering a Universe of Circular DNA Viruses in Animal Metagenomes.</title>
        <authorList>
            <person name="Tisza M."/>
            <person name="Buck C."/>
            <person name="Pastrana D."/>
            <person name="Welch N."/>
            <person name="Peretti A."/>
        </authorList>
    </citation>
    <scope>NUCLEOTIDE SEQUENCE [LARGE SCALE GENOMIC DNA]</scope>
    <source>
        <strain evidence="2">Ctbg_1</strain>
    </source>
</reference>
<dbReference type="GeneID" id="76971886"/>
<feature type="region of interest" description="Disordered" evidence="1">
    <location>
        <begin position="756"/>
        <end position="777"/>
    </location>
</feature>
<evidence type="ECO:0000313" key="3">
    <source>
        <dbReference type="Proteomes" id="UP000257554"/>
    </source>
</evidence>
<evidence type="ECO:0000256" key="1">
    <source>
        <dbReference type="SAM" id="MobiDB-lite"/>
    </source>
</evidence>
<proteinExistence type="predicted"/>
<protein>
    <submittedName>
        <fullName evidence="2">Uncharacterized protein</fullName>
    </submittedName>
</protein>
<sequence>MSNKQPKRRLTDIKVKGGVLRPVGNNIYSAIGRSHAENGMWIPKSPYSDIEFEGGEAIAEQPDSIIIGSKEKLINEHADGSLTPAVKPFGGNISPAKAMKKGYNPEYVNDVQQAYKDRFNLNDDGTKKGKSNHAELGKKQELQEVPQHLKEVVVTPAPWQIDFKKNFGDKYIRKGIIKGINQAIQNDIDNYEYLKSQNLNIERDDYNILNRLYNTWNIAGRPKIKQDNFLINKIGSIIGQDDRPNYNPISKTIHIPIKGMKNHDYGKTDDINYEILDSTIAELAHPIQDKKGKNKGFLKYITNIPKTIAGEITGDRRHYEDENHYEYETHNIIQPEIEEYIYNNKATKYVNKKRYGGKKKAALGEKEDIPTTRDLIISLAKAGIDYTVDKIKTPLAIARNVSDTFLRTNNIVNPKQTNSHVSRKYNAVGARLARMQADINKSKLPKQVGDIVPFGINYQALRRFNNGKYATFDNNNLLDALNDGLSAWEYNNGQTSGAIQIDPDNNDNYIVKLTDAYTFDDSYANDAQAAERSKLRKIMGQVGRPDGDKNATHQEYYYSIPRTENDTVQSHAVYPEDYVNGNLSDTEIARIKSLFQNANKKAMGGKLTIVPFTGQLANTKTTVARMGTKKALIGTKQNLTADNIIRGNDGTIYYRDEHGFVYPITNTDYVDGKLSRIDSKKVIKDSTPVNLNTNNIFSNIEFPVADLTKNGDVTWLNRRPGYNYTRTSRDMSPVDKANIAVVTDNSPITFTPKQTKDRAKRTKAEVASRNRARRGPSINEMISLGNAVTSGLLTNKPDKIDKYYTTDELPEVVVSTPANKTTPTPVSVPTTTTEQVEDNQEYTPTKVLNHDYISTNGLIDYSRFIRPFSGNTPTAPATKVSTPANKTKSTPAVTPISITTIPAKPTSNNPNIIVTDDGQEVIVKQNVKPSKPKITRTRVSADDEPIVDNNDNTTKSNILKDSWNYIKNNSGDIIPTGINILGSVGSWLTNNIAINRMREPKAPIPKLAAKLKTRININPQLDKMREITAAYSRNVRQNTTSSAVALNRLNRANFANTQQVNQLYGQKENMETELINKDKLNWQSVANSNVDSYNQYLDKVTEFNNRKQELKSENATALFQGINNAIQSGLTRRDKRRQYELTKAYLDKVYPVAARYMNS</sequence>
<organism evidence="2 3">
    <name type="scientific">crAssphage sp. isolate ctbg_1</name>
    <dbReference type="NCBI Taxonomy" id="2989854"/>
    <lineage>
        <taxon>Viruses</taxon>
        <taxon>Duplodnaviria</taxon>
        <taxon>Heunggongvirae</taxon>
        <taxon>Uroviricota</taxon>
        <taxon>Caudoviricetes</taxon>
        <taxon>Crassvirales</taxon>
        <taxon>Intestiviridae</taxon>
        <taxon>Crudevirinae</taxon>
        <taxon>Whopevirus</taxon>
        <taxon>Whopevirus animalis</taxon>
    </lineage>
</organism>
<dbReference type="Proteomes" id="UP000257554">
    <property type="component" value="Segment"/>
</dbReference>